<reference evidence="2 3" key="1">
    <citation type="submission" date="2023-07" db="EMBL/GenBank/DDBJ databases">
        <authorList>
            <person name="Lian W.-H."/>
        </authorList>
    </citation>
    <scope>NUCLEOTIDE SEQUENCE [LARGE SCALE GENOMIC DNA]</scope>
    <source>
        <strain evidence="2 3">SYSU DXS3180</strain>
    </source>
</reference>
<evidence type="ECO:0000313" key="3">
    <source>
        <dbReference type="Proteomes" id="UP001560573"/>
    </source>
</evidence>
<protein>
    <submittedName>
        <fullName evidence="2">Uncharacterized protein</fullName>
    </submittedName>
</protein>
<name>A0ABV3ZE42_9BACT</name>
<dbReference type="EMBL" id="JAULBC010000001">
    <property type="protein sequence ID" value="MEX6686674.1"/>
    <property type="molecule type" value="Genomic_DNA"/>
</dbReference>
<keyword evidence="3" id="KW-1185">Reference proteome</keyword>
<organism evidence="2 3">
    <name type="scientific">Danxiaibacter flavus</name>
    <dbReference type="NCBI Taxonomy" id="3049108"/>
    <lineage>
        <taxon>Bacteria</taxon>
        <taxon>Pseudomonadati</taxon>
        <taxon>Bacteroidota</taxon>
        <taxon>Chitinophagia</taxon>
        <taxon>Chitinophagales</taxon>
        <taxon>Chitinophagaceae</taxon>
        <taxon>Danxiaibacter</taxon>
    </lineage>
</organism>
<accession>A0ABV3ZE42</accession>
<proteinExistence type="predicted"/>
<gene>
    <name evidence="2" type="ORF">QTN47_04170</name>
</gene>
<feature type="signal peptide" evidence="1">
    <location>
        <begin position="1"/>
        <end position="21"/>
    </location>
</feature>
<evidence type="ECO:0000256" key="1">
    <source>
        <dbReference type="SAM" id="SignalP"/>
    </source>
</evidence>
<dbReference type="Proteomes" id="UP001560573">
    <property type="component" value="Unassembled WGS sequence"/>
</dbReference>
<keyword evidence="1" id="KW-0732">Signal</keyword>
<comment type="caution">
    <text evidence="2">The sequence shown here is derived from an EMBL/GenBank/DDBJ whole genome shotgun (WGS) entry which is preliminary data.</text>
</comment>
<dbReference type="RefSeq" id="WP_369328070.1">
    <property type="nucleotide sequence ID" value="NZ_JAULBC010000001.1"/>
</dbReference>
<sequence>MIRRTLFFATLLLCLFSFANAQKITYSDPDKDDPRQVNFDIIGRLNDHFLVYKNTRNAFNITVYDSEMKQVGKQDLAFLPQRTLGVDFLAYKDFVYVFFQFQRKNSVYAAYVKLNAEAKLMMDPVILDTTEVNYSSSSKIYTFINSDDKKKIAVFKINSKNDRSYVVTTVLFDHDMTRVNKRQVKVAMDNKNDFLNEFTVDNDGDLVFLRSSGSSQKNNITKLTLFYAGVTEDSVTAYDLTLSKIYLDDIRVKADNINKNFLITSFFSSGKKGNVDGLYATLWSKTSKTERATTNTTFNEDLRNEAKTEGSLKAAFNNYYLQNIVMKKNGGFFVASESVYTSSRGGMYNRWDYMYGSPFMSPIDYYYYSPYYSGYYPWGRWGGFNNITRYYADNIAILSFDSTANLDWGNVITKSQFDDNTDNFIGYTTFNTGSEVHFIYNLSEKRTLLLNDQSIDIKGQITRNPTFRNLDKGYEFMPRYAKQVGSHTMIVPCQYRNYICFAKIEF</sequence>
<feature type="chain" id="PRO_5045297258" evidence="1">
    <location>
        <begin position="22"/>
        <end position="506"/>
    </location>
</feature>
<evidence type="ECO:0000313" key="2">
    <source>
        <dbReference type="EMBL" id="MEX6686674.1"/>
    </source>
</evidence>